<gene>
    <name evidence="2" type="ORF">KARMA_0244</name>
</gene>
<dbReference type="Proteomes" id="UP000184085">
    <property type="component" value="Unassembled WGS sequence"/>
</dbReference>
<evidence type="ECO:0000313" key="2">
    <source>
        <dbReference type="EMBL" id="SCM66072.1"/>
    </source>
</evidence>
<sequence>MLDPQDKTDFEWPHNFSVFGAILLTRRKILVAFLLGLIPLASCAAPRIIEGGLTPYNPVGSALLEPAGRVWIPIEAPITGGQSGILPINNGDGFWMVSDRGTLTELQANRADDGQLEQLKLVRNYDLRIGHPDANVAQMTNDAEDLAYGPDGALYVSFEGYGQVARLGADHVTRENLVNPDAFVRAQGNRLFEALARLPDGSFIAIPEERPQHLKLFAFGSAPRDDSSIPVVHIHPDRRLESGYATLTSGGWIPMSDGWAISAADTADDGSVWVLERAIGLTGFSSRIRRFSLTAEGLPDWENGQVMLETRPGDLGNMEGMALWRPAPDAPLHITLVSDNDNSSFRTTLVAEYIWPDAP</sequence>
<accession>A0A1M4MV27</accession>
<evidence type="ECO:0000259" key="1">
    <source>
        <dbReference type="Pfam" id="PF13449"/>
    </source>
</evidence>
<feature type="domain" description="Phytase-like" evidence="1">
    <location>
        <begin position="80"/>
        <end position="341"/>
    </location>
</feature>
<dbReference type="AlphaFoldDB" id="A0A1M4MV27"/>
<organism evidence="2 3">
    <name type="scientific">Donghicola eburneus</name>
    <dbReference type="NCBI Taxonomy" id="393278"/>
    <lineage>
        <taxon>Bacteria</taxon>
        <taxon>Pseudomonadati</taxon>
        <taxon>Pseudomonadota</taxon>
        <taxon>Alphaproteobacteria</taxon>
        <taxon>Rhodobacterales</taxon>
        <taxon>Roseobacteraceae</taxon>
        <taxon>Donghicola</taxon>
    </lineage>
</organism>
<dbReference type="SUPFAM" id="SSF63829">
    <property type="entry name" value="Calcium-dependent phosphotriesterase"/>
    <property type="match status" value="1"/>
</dbReference>
<dbReference type="InterPro" id="IPR027372">
    <property type="entry name" value="Phytase-like_dom"/>
</dbReference>
<evidence type="ECO:0000313" key="3">
    <source>
        <dbReference type="Proteomes" id="UP000184085"/>
    </source>
</evidence>
<keyword evidence="3" id="KW-1185">Reference proteome</keyword>
<reference evidence="3" key="1">
    <citation type="submission" date="2016-09" db="EMBL/GenBank/DDBJ databases">
        <authorList>
            <person name="Wibberg D."/>
        </authorList>
    </citation>
    <scope>NUCLEOTIDE SEQUENCE [LARGE SCALE GENOMIC DNA]</scope>
</reference>
<proteinExistence type="predicted"/>
<dbReference type="EMBL" id="FMJB01000014">
    <property type="protein sequence ID" value="SCM66072.1"/>
    <property type="molecule type" value="Genomic_DNA"/>
</dbReference>
<name>A0A1M4MV27_9RHOB</name>
<protein>
    <recommendedName>
        <fullName evidence="1">Phytase-like domain-containing protein</fullName>
    </recommendedName>
</protein>
<dbReference type="Pfam" id="PF13449">
    <property type="entry name" value="Phytase-like"/>
    <property type="match status" value="1"/>
</dbReference>